<organism evidence="1 2">
    <name type="scientific">Colocasia esculenta</name>
    <name type="common">Wild taro</name>
    <name type="synonym">Arum esculentum</name>
    <dbReference type="NCBI Taxonomy" id="4460"/>
    <lineage>
        <taxon>Eukaryota</taxon>
        <taxon>Viridiplantae</taxon>
        <taxon>Streptophyta</taxon>
        <taxon>Embryophyta</taxon>
        <taxon>Tracheophyta</taxon>
        <taxon>Spermatophyta</taxon>
        <taxon>Magnoliopsida</taxon>
        <taxon>Liliopsida</taxon>
        <taxon>Araceae</taxon>
        <taxon>Aroideae</taxon>
        <taxon>Colocasieae</taxon>
        <taxon>Colocasia</taxon>
    </lineage>
</organism>
<feature type="non-terminal residue" evidence="1">
    <location>
        <position position="62"/>
    </location>
</feature>
<name>A0A843WUH1_COLES</name>
<gene>
    <name evidence="1" type="ORF">Taro_043018</name>
</gene>
<reference evidence="1" key="1">
    <citation type="submission" date="2017-07" db="EMBL/GenBank/DDBJ databases">
        <title>Taro Niue Genome Assembly and Annotation.</title>
        <authorList>
            <person name="Atibalentja N."/>
            <person name="Keating K."/>
            <person name="Fields C.J."/>
        </authorList>
    </citation>
    <scope>NUCLEOTIDE SEQUENCE</scope>
    <source>
        <strain evidence="1">Niue_2</strain>
        <tissue evidence="1">Leaf</tissue>
    </source>
</reference>
<protein>
    <submittedName>
        <fullName evidence="1">Uncharacterized protein</fullName>
    </submittedName>
</protein>
<evidence type="ECO:0000313" key="1">
    <source>
        <dbReference type="EMBL" id="MQM10128.1"/>
    </source>
</evidence>
<keyword evidence="2" id="KW-1185">Reference proteome</keyword>
<proteinExistence type="predicted"/>
<dbReference type="AlphaFoldDB" id="A0A843WUH1"/>
<dbReference type="EMBL" id="NMUH01004585">
    <property type="protein sequence ID" value="MQM10128.1"/>
    <property type="molecule type" value="Genomic_DNA"/>
</dbReference>
<sequence length="62" mass="6556">MKEVRFPQNCVVLISGCCCVALEVEVHRLVALCSGEGLRCAIGLAGAFWRVFPELCLGGSSG</sequence>
<dbReference type="Proteomes" id="UP000652761">
    <property type="component" value="Unassembled WGS sequence"/>
</dbReference>
<accession>A0A843WUH1</accession>
<dbReference type="PROSITE" id="PS51257">
    <property type="entry name" value="PROKAR_LIPOPROTEIN"/>
    <property type="match status" value="1"/>
</dbReference>
<comment type="caution">
    <text evidence="1">The sequence shown here is derived from an EMBL/GenBank/DDBJ whole genome shotgun (WGS) entry which is preliminary data.</text>
</comment>
<evidence type="ECO:0000313" key="2">
    <source>
        <dbReference type="Proteomes" id="UP000652761"/>
    </source>
</evidence>